<feature type="transmembrane region" description="Helical" evidence="2">
    <location>
        <begin position="62"/>
        <end position="82"/>
    </location>
</feature>
<dbReference type="EMBL" id="MFBD01000018">
    <property type="protein sequence ID" value="OGD88755.1"/>
    <property type="molecule type" value="Genomic_DNA"/>
</dbReference>
<sequence length="87" mass="8986">MKLSSLRKSLFSKAVGFSSALATSLYLATSALAQTSTGTTGTTTTTKGGTTSSLPEAGTTELTYLLFIGGIVLFVIGTIKVVQSFRE</sequence>
<evidence type="ECO:0008006" key="6">
    <source>
        <dbReference type="Google" id="ProtNLM"/>
    </source>
</evidence>
<name>A0A1F5GA99_9BACT</name>
<keyword evidence="2" id="KW-0472">Membrane</keyword>
<organism evidence="4 5">
    <name type="scientific">Candidatus Curtissbacteria bacterium RIFCSPHIGHO2_02_FULL_40_16b</name>
    <dbReference type="NCBI Taxonomy" id="1797714"/>
    <lineage>
        <taxon>Bacteria</taxon>
        <taxon>Candidatus Curtissiibacteriota</taxon>
    </lineage>
</organism>
<dbReference type="AlphaFoldDB" id="A0A1F5GA99"/>
<evidence type="ECO:0000313" key="4">
    <source>
        <dbReference type="EMBL" id="OGD88755.1"/>
    </source>
</evidence>
<feature type="chain" id="PRO_5009518721" description="Gram-positive cocci surface proteins LPxTG domain-containing protein" evidence="3">
    <location>
        <begin position="34"/>
        <end position="87"/>
    </location>
</feature>
<keyword evidence="2" id="KW-0812">Transmembrane</keyword>
<dbReference type="Proteomes" id="UP000177369">
    <property type="component" value="Unassembled WGS sequence"/>
</dbReference>
<reference evidence="4 5" key="1">
    <citation type="journal article" date="2016" name="Nat. Commun.">
        <title>Thousands of microbial genomes shed light on interconnected biogeochemical processes in an aquifer system.</title>
        <authorList>
            <person name="Anantharaman K."/>
            <person name="Brown C.T."/>
            <person name="Hug L.A."/>
            <person name="Sharon I."/>
            <person name="Castelle C.J."/>
            <person name="Probst A.J."/>
            <person name="Thomas B.C."/>
            <person name="Singh A."/>
            <person name="Wilkins M.J."/>
            <person name="Karaoz U."/>
            <person name="Brodie E.L."/>
            <person name="Williams K.H."/>
            <person name="Hubbard S.S."/>
            <person name="Banfield J.F."/>
        </authorList>
    </citation>
    <scope>NUCLEOTIDE SEQUENCE [LARGE SCALE GENOMIC DNA]</scope>
</reference>
<keyword evidence="2" id="KW-1133">Transmembrane helix</keyword>
<evidence type="ECO:0000256" key="1">
    <source>
        <dbReference type="SAM" id="MobiDB-lite"/>
    </source>
</evidence>
<evidence type="ECO:0000256" key="2">
    <source>
        <dbReference type="SAM" id="Phobius"/>
    </source>
</evidence>
<feature type="signal peptide" evidence="3">
    <location>
        <begin position="1"/>
        <end position="33"/>
    </location>
</feature>
<feature type="region of interest" description="Disordered" evidence="1">
    <location>
        <begin position="35"/>
        <end position="54"/>
    </location>
</feature>
<evidence type="ECO:0000313" key="5">
    <source>
        <dbReference type="Proteomes" id="UP000177369"/>
    </source>
</evidence>
<evidence type="ECO:0000256" key="3">
    <source>
        <dbReference type="SAM" id="SignalP"/>
    </source>
</evidence>
<proteinExistence type="predicted"/>
<protein>
    <recommendedName>
        <fullName evidence="6">Gram-positive cocci surface proteins LPxTG domain-containing protein</fullName>
    </recommendedName>
</protein>
<comment type="caution">
    <text evidence="4">The sequence shown here is derived from an EMBL/GenBank/DDBJ whole genome shotgun (WGS) entry which is preliminary data.</text>
</comment>
<keyword evidence="3" id="KW-0732">Signal</keyword>
<accession>A0A1F5GA99</accession>
<gene>
    <name evidence="4" type="ORF">A3D04_04325</name>
</gene>